<proteinExistence type="predicted"/>
<dbReference type="RefSeq" id="WP_280735915.1">
    <property type="nucleotide sequence ID" value="NZ_CP120368.1"/>
</dbReference>
<accession>A0ABY8D287</accession>
<organism evidence="2 3">
    <name type="scientific">Sinorhizobium numidicum</name>
    <dbReference type="NCBI Taxonomy" id="680248"/>
    <lineage>
        <taxon>Bacteria</taxon>
        <taxon>Pseudomonadati</taxon>
        <taxon>Pseudomonadota</taxon>
        <taxon>Alphaproteobacteria</taxon>
        <taxon>Hyphomicrobiales</taxon>
        <taxon>Rhizobiaceae</taxon>
        <taxon>Sinorhizobium/Ensifer group</taxon>
        <taxon>Sinorhizobium</taxon>
    </lineage>
</organism>
<dbReference type="CDD" id="cd05269">
    <property type="entry name" value="TMR_SDR_a"/>
    <property type="match status" value="1"/>
</dbReference>
<sequence>MAGKILVVGANGSVGSKVVRALAAKGERVKAASRKGLPAAGAEAVAFDYRECSTYGRALDGADRIFVIAPAGCLDPVQLLTPIIQAAAARGIKIVLMTLLGLEADDDFPYRQVELFVEKTGAKFVLIRPNCFADNFHTYWLEGVRRGAITVPAADAKVSFIDARDVAESVTAALTSDVFNGQAFNTTGPEALSYAEAAAILSRVTGKPITYKSVDDETFIAMLSEGGVPKAYARYLATLFRPVREGRMAAPTDDVQRLTGKPPRPFETYARDNVAALMA</sequence>
<dbReference type="EMBL" id="CP120371">
    <property type="protein sequence ID" value="WEX84999.1"/>
    <property type="molecule type" value="Genomic_DNA"/>
</dbReference>
<keyword evidence="3" id="KW-1185">Reference proteome</keyword>
<dbReference type="InterPro" id="IPR008030">
    <property type="entry name" value="NmrA-like"/>
</dbReference>
<dbReference type="Pfam" id="PF05368">
    <property type="entry name" value="NmrA"/>
    <property type="match status" value="1"/>
</dbReference>
<reference evidence="2 3" key="1">
    <citation type="submission" date="2023-03" db="EMBL/GenBank/DDBJ databases">
        <authorList>
            <person name="Kaur S."/>
            <person name="Espinosa-Saiz D."/>
            <person name="Velazquez E."/>
            <person name="Menendez E."/>
            <person name="diCenzo G.C."/>
        </authorList>
    </citation>
    <scope>NUCLEOTIDE SEQUENCE [LARGE SCALE GENOMIC DNA]</scope>
    <source>
        <strain evidence="2 3">LMG 27395</strain>
    </source>
</reference>
<dbReference type="PANTHER" id="PTHR43162:SF1">
    <property type="entry name" value="PRESTALK A DIFFERENTIATION PROTEIN A"/>
    <property type="match status" value="1"/>
</dbReference>
<feature type="domain" description="NmrA-like" evidence="1">
    <location>
        <begin position="3"/>
        <end position="242"/>
    </location>
</feature>
<dbReference type="PANTHER" id="PTHR43162">
    <property type="match status" value="1"/>
</dbReference>
<dbReference type="InterPro" id="IPR036291">
    <property type="entry name" value="NAD(P)-bd_dom_sf"/>
</dbReference>
<evidence type="ECO:0000313" key="2">
    <source>
        <dbReference type="EMBL" id="WEX84999.1"/>
    </source>
</evidence>
<dbReference type="Gene3D" id="3.90.25.10">
    <property type="entry name" value="UDP-galactose 4-epimerase, domain 1"/>
    <property type="match status" value="1"/>
</dbReference>
<name>A0ABY8D287_9HYPH</name>
<dbReference type="InterPro" id="IPR051604">
    <property type="entry name" value="Ergot_Alk_Oxidoreductase"/>
</dbReference>
<dbReference type="Gene3D" id="3.40.50.720">
    <property type="entry name" value="NAD(P)-binding Rossmann-like Domain"/>
    <property type="match status" value="1"/>
</dbReference>
<dbReference type="SUPFAM" id="SSF51735">
    <property type="entry name" value="NAD(P)-binding Rossmann-fold domains"/>
    <property type="match status" value="1"/>
</dbReference>
<gene>
    <name evidence="2" type="ORF">PYH38_003932</name>
</gene>
<dbReference type="Proteomes" id="UP001235547">
    <property type="component" value="Chromosome 1"/>
</dbReference>
<protein>
    <submittedName>
        <fullName evidence="2">SDR family oxidoreductase</fullName>
    </submittedName>
</protein>
<evidence type="ECO:0000259" key="1">
    <source>
        <dbReference type="Pfam" id="PF05368"/>
    </source>
</evidence>
<evidence type="ECO:0000313" key="3">
    <source>
        <dbReference type="Proteomes" id="UP001235547"/>
    </source>
</evidence>